<proteinExistence type="predicted"/>
<feature type="non-terminal residue" evidence="1">
    <location>
        <position position="1"/>
    </location>
</feature>
<evidence type="ECO:0000313" key="2">
    <source>
        <dbReference type="Proteomes" id="UP001482620"/>
    </source>
</evidence>
<dbReference type="Proteomes" id="UP001482620">
    <property type="component" value="Unassembled WGS sequence"/>
</dbReference>
<name>A0ABV0U973_9TELE</name>
<keyword evidence="2" id="KW-1185">Reference proteome</keyword>
<gene>
    <name evidence="1" type="ORF">ILYODFUR_024270</name>
</gene>
<accession>A0ABV0U973</accession>
<organism evidence="1 2">
    <name type="scientific">Ilyodon furcidens</name>
    <name type="common">goldbreast splitfin</name>
    <dbReference type="NCBI Taxonomy" id="33524"/>
    <lineage>
        <taxon>Eukaryota</taxon>
        <taxon>Metazoa</taxon>
        <taxon>Chordata</taxon>
        <taxon>Craniata</taxon>
        <taxon>Vertebrata</taxon>
        <taxon>Euteleostomi</taxon>
        <taxon>Actinopterygii</taxon>
        <taxon>Neopterygii</taxon>
        <taxon>Teleostei</taxon>
        <taxon>Neoteleostei</taxon>
        <taxon>Acanthomorphata</taxon>
        <taxon>Ovalentaria</taxon>
        <taxon>Atherinomorphae</taxon>
        <taxon>Cyprinodontiformes</taxon>
        <taxon>Goodeidae</taxon>
        <taxon>Ilyodon</taxon>
    </lineage>
</organism>
<evidence type="ECO:0000313" key="1">
    <source>
        <dbReference type="EMBL" id="MEQ2241334.1"/>
    </source>
</evidence>
<comment type="caution">
    <text evidence="1">The sequence shown here is derived from an EMBL/GenBank/DDBJ whole genome shotgun (WGS) entry which is preliminary data.</text>
</comment>
<protein>
    <submittedName>
        <fullName evidence="1">Uncharacterized protein</fullName>
    </submittedName>
</protein>
<dbReference type="EMBL" id="JAHRIQ010060787">
    <property type="protein sequence ID" value="MEQ2241334.1"/>
    <property type="molecule type" value="Genomic_DNA"/>
</dbReference>
<sequence length="161" mass="17251">IDQDIHRKYTLSSDAELILIRSLTLGKVIRVESFDEDVVKAASKGFVGCLSSVQFNHVAPLKAALTNRGSSLITIRGPLVQSNCGALAESTSHVLQGVEYSVKLNSNVIKNASQPLNSEFNSEAKMLGFVPPIGRSASLGVYGAVGWPRLARTLSFCMMIG</sequence>
<reference evidence="1 2" key="1">
    <citation type="submission" date="2021-06" db="EMBL/GenBank/DDBJ databases">
        <authorList>
            <person name="Palmer J.M."/>
        </authorList>
    </citation>
    <scope>NUCLEOTIDE SEQUENCE [LARGE SCALE GENOMIC DNA]</scope>
    <source>
        <strain evidence="2">if_2019</strain>
        <tissue evidence="1">Muscle</tissue>
    </source>
</reference>